<dbReference type="InterPro" id="IPR044749">
    <property type="entry name" value="FANCM_DEXDc"/>
</dbReference>
<evidence type="ECO:0000256" key="1">
    <source>
        <dbReference type="ARBA" id="ARBA00004123"/>
    </source>
</evidence>
<dbReference type="GO" id="GO:0000400">
    <property type="term" value="F:four-way junction DNA binding"/>
    <property type="evidence" value="ECO:0007669"/>
    <property type="project" value="TreeGrafter"/>
</dbReference>
<keyword evidence="6" id="KW-0067">ATP-binding</keyword>
<feature type="compositionally biased region" description="Polar residues" evidence="8">
    <location>
        <begin position="1177"/>
        <end position="1186"/>
    </location>
</feature>
<dbReference type="CDD" id="cd12091">
    <property type="entry name" value="FANCM_ID"/>
    <property type="match status" value="1"/>
</dbReference>
<name>A0A9E7F4W7_9LILI</name>
<dbReference type="GO" id="GO:0036297">
    <property type="term" value="P:interstrand cross-link repair"/>
    <property type="evidence" value="ECO:0007669"/>
    <property type="project" value="TreeGrafter"/>
</dbReference>
<dbReference type="GO" id="GO:0005634">
    <property type="term" value="C:nucleus"/>
    <property type="evidence" value="ECO:0007669"/>
    <property type="project" value="UniProtKB-SubCell"/>
</dbReference>
<dbReference type="GO" id="GO:0043138">
    <property type="term" value="F:3'-5' DNA helicase activity"/>
    <property type="evidence" value="ECO:0007669"/>
    <property type="project" value="InterPro"/>
</dbReference>
<dbReference type="Pfam" id="PF00271">
    <property type="entry name" value="Helicase_C"/>
    <property type="match status" value="1"/>
</dbReference>
<evidence type="ECO:0000313" key="11">
    <source>
        <dbReference type="EMBL" id="URD88702.1"/>
    </source>
</evidence>
<dbReference type="Gene3D" id="3.40.50.300">
    <property type="entry name" value="P-loop containing nucleotide triphosphate hydrolases"/>
    <property type="match status" value="2"/>
</dbReference>
<dbReference type="PROSITE" id="PS51192">
    <property type="entry name" value="HELICASE_ATP_BIND_1"/>
    <property type="match status" value="1"/>
</dbReference>
<comment type="similarity">
    <text evidence="2">Belongs to the DEAD box helicase family. DEAH subfamily. FANCM sub-subfamily.</text>
</comment>
<gene>
    <name evidence="11" type="ORF">MUK42_28383</name>
</gene>
<evidence type="ECO:0000259" key="10">
    <source>
        <dbReference type="PROSITE" id="PS51194"/>
    </source>
</evidence>
<evidence type="ECO:0000256" key="7">
    <source>
        <dbReference type="ARBA" id="ARBA00023242"/>
    </source>
</evidence>
<feature type="domain" description="Helicase C-terminal" evidence="10">
    <location>
        <begin position="477"/>
        <end position="653"/>
    </location>
</feature>
<dbReference type="GO" id="GO:0016787">
    <property type="term" value="F:hydrolase activity"/>
    <property type="evidence" value="ECO:0007669"/>
    <property type="project" value="UniProtKB-KW"/>
</dbReference>
<dbReference type="SMART" id="SM00487">
    <property type="entry name" value="DEXDc"/>
    <property type="match status" value="1"/>
</dbReference>
<evidence type="ECO:0000256" key="3">
    <source>
        <dbReference type="ARBA" id="ARBA00022741"/>
    </source>
</evidence>
<dbReference type="InterPro" id="IPR039686">
    <property type="entry name" value="FANCM/Mph1-like_ID"/>
</dbReference>
<dbReference type="InterPro" id="IPR014001">
    <property type="entry name" value="Helicase_ATP-bd"/>
</dbReference>
<dbReference type="EMBL" id="CP097504">
    <property type="protein sequence ID" value="URD88702.1"/>
    <property type="molecule type" value="Genomic_DNA"/>
</dbReference>
<dbReference type="PROSITE" id="PS51194">
    <property type="entry name" value="HELICASE_CTER"/>
    <property type="match status" value="1"/>
</dbReference>
<evidence type="ECO:0000313" key="12">
    <source>
        <dbReference type="Proteomes" id="UP001055439"/>
    </source>
</evidence>
<dbReference type="InterPro" id="IPR027417">
    <property type="entry name" value="P-loop_NTPase"/>
</dbReference>
<organism evidence="11 12">
    <name type="scientific">Musa troglodytarum</name>
    <name type="common">fe'i banana</name>
    <dbReference type="NCBI Taxonomy" id="320322"/>
    <lineage>
        <taxon>Eukaryota</taxon>
        <taxon>Viridiplantae</taxon>
        <taxon>Streptophyta</taxon>
        <taxon>Embryophyta</taxon>
        <taxon>Tracheophyta</taxon>
        <taxon>Spermatophyta</taxon>
        <taxon>Magnoliopsida</taxon>
        <taxon>Liliopsida</taxon>
        <taxon>Zingiberales</taxon>
        <taxon>Musaceae</taxon>
        <taxon>Musa</taxon>
    </lineage>
</organism>
<dbReference type="SMART" id="SM00490">
    <property type="entry name" value="HELICc"/>
    <property type="match status" value="1"/>
</dbReference>
<dbReference type="PANTHER" id="PTHR14025">
    <property type="entry name" value="FANCONI ANEMIA GROUP M FANCM FAMILY MEMBER"/>
    <property type="match status" value="1"/>
</dbReference>
<dbReference type="InterPro" id="IPR001650">
    <property type="entry name" value="Helicase_C-like"/>
</dbReference>
<keyword evidence="7" id="KW-0539">Nucleus</keyword>
<dbReference type="GO" id="GO:0009378">
    <property type="term" value="F:four-way junction helicase activity"/>
    <property type="evidence" value="ECO:0007669"/>
    <property type="project" value="TreeGrafter"/>
</dbReference>
<dbReference type="OrthoDB" id="6513042at2759"/>
<keyword evidence="5" id="KW-0347">Helicase</keyword>
<dbReference type="CDD" id="cd18801">
    <property type="entry name" value="SF2_C_FANCM_Hef"/>
    <property type="match status" value="1"/>
</dbReference>
<proteinExistence type="inferred from homology"/>
<feature type="compositionally biased region" description="Acidic residues" evidence="8">
    <location>
        <begin position="1145"/>
        <end position="1162"/>
    </location>
</feature>
<evidence type="ECO:0000259" key="9">
    <source>
        <dbReference type="PROSITE" id="PS51192"/>
    </source>
</evidence>
<evidence type="ECO:0000256" key="6">
    <source>
        <dbReference type="ARBA" id="ARBA00022840"/>
    </source>
</evidence>
<keyword evidence="4" id="KW-0378">Hydrolase</keyword>
<keyword evidence="3" id="KW-0547">Nucleotide-binding</keyword>
<dbReference type="CDD" id="cd18033">
    <property type="entry name" value="DEXDc_FANCM"/>
    <property type="match status" value="1"/>
</dbReference>
<comment type="subcellular location">
    <subcellularLocation>
        <location evidence="1">Nucleus</location>
    </subcellularLocation>
</comment>
<feature type="domain" description="Helicase ATP-binding" evidence="9">
    <location>
        <begin position="169"/>
        <end position="323"/>
    </location>
</feature>
<sequence>MATPVLPLDDDNDVSFPPSSSLPSFSLFPQRPRTLTLTLCGISLPQEFDWEAAVREIDDACQLASVPASTSNPQGFATPVATTGAPANLWRRGGEGRQSTLDRFVVDFHGTKRTRNDDGDRFGSRGRDAKEEQNFVCGDEQPAVDIDLEAAKTWIYPVNVPLRDYQFSITRTSLFSNTLVALPTGLGKTLIAAVVMYNYYRWFPEGKIVFTAPSRPLVMQQIEACHNIVGIPQEWTIDMTGQMSPPKRSTFWKSKRVFFVTPQVLEKDIQSGICLVKQLVCLVIDEAHRALGNYSYSVAVRERTVQNVIDNLHISTMEYRNESDHDVSPYVHNRTLELIQVAMSEDASVIYNLLLEAIHPYVARLCTIGVLPNRDAAKWSPCELLNSRDKFRQAPPSSLPHGKYGEVEGYFGVLITLYHIRKLLSSHGVRPASDMLQEKLRQGSFARMMSKNETILKAKLLMQRSLSHGAPNPKLVKMTEILMDHFKRKDFKESRVIIFSNFRGSVRDIMDTLSSIGDLVKATEFVGQNSGKTLKGQSQKKFRTGGYNVIVATSIGEEGLNITEVDLVICFDANVSPLRMIQRMGRTGRKHDGRGYLKKQATSKTVRKHMHNGGINSFNFHDSPRMVPHICKPEVQFVELSIEQFIPRGKKIKEESGHQSPFLNKISKEEHDLISRYFNPSKKDTWRPSLIAFPSFQTFPSAVHIVRHSFKTTMMLIDAMQRLEGLSFSKAKKDLMVEVAASSQSISGMITSQNNTMQDTTKDCSDVQTDAPEDLLQGRTSDIEEPASGTSRSKDRSGATICTPPAHRFLFGGDFVKVNALGGVSIPSVPVLPLEGSVIYEIIRRNKKEFPSQEKNEITSKVSSLVHDGLPSEDALDLPLNAETHSPNIDVQEERGRINAVSQTPVLKQNAELTEVKIAETPGDQEKDTTSTLVGESSKIFSCVELSPRLTLFIETGIVPESPISTCKVDKVHAGLTSAESASMHQNKVLVDRAPSSTIMLDNVLKNELPVLSSNSPNVSKLLGNMDLYNTEGNVIDMDMKESASPLVAEMQIPLVNPVSSTDEWQMSSGGASKTIIQAPKYRRLCKYGEKVKRQSCRTLTDKYDCCVSKSTGPTVLSRPKEIDCHQGRKQKANKYFDNFIEEEAEVSEDAEVSVDEEDDEHDDKYEDSFIDDRTNPTEAGSQTEINGGDMLAFYRRSLLTQSPMETLPKCLVDSVSSRATGSGSCSSAKVHSSLQTPQNGLQSSNHSSGRYSISCQADSKQGYLTTMCGRESSIQRESSSKLESRKRKLSFHNACSVPARNCQLEGTVHAEPSGKEFSHYQPGGAGIDNDVFCDDEFYQSIDLDAVEAQATELLRYKSSLHVDEPPATDLNIPAGINEVDHPSFDLGL</sequence>
<protein>
    <submittedName>
        <fullName evidence="11">HELICc</fullName>
    </submittedName>
</protein>
<dbReference type="Pfam" id="PF04851">
    <property type="entry name" value="ResIII"/>
    <property type="match status" value="1"/>
</dbReference>
<dbReference type="GO" id="GO:0045003">
    <property type="term" value="P:double-strand break repair via synthesis-dependent strand annealing"/>
    <property type="evidence" value="ECO:0007669"/>
    <property type="project" value="TreeGrafter"/>
</dbReference>
<evidence type="ECO:0000256" key="5">
    <source>
        <dbReference type="ARBA" id="ARBA00022806"/>
    </source>
</evidence>
<accession>A0A9E7F4W7</accession>
<dbReference type="PANTHER" id="PTHR14025:SF20">
    <property type="entry name" value="FANCONI ANEMIA GROUP M PROTEIN"/>
    <property type="match status" value="1"/>
</dbReference>
<dbReference type="GO" id="GO:0005524">
    <property type="term" value="F:ATP binding"/>
    <property type="evidence" value="ECO:0007669"/>
    <property type="project" value="UniProtKB-KW"/>
</dbReference>
<feature type="compositionally biased region" description="Polar residues" evidence="8">
    <location>
        <begin position="1230"/>
        <end position="1253"/>
    </location>
</feature>
<dbReference type="InterPro" id="IPR006935">
    <property type="entry name" value="Helicase/UvrB_N"/>
</dbReference>
<dbReference type="Proteomes" id="UP001055439">
    <property type="component" value="Chromosome 2"/>
</dbReference>
<feature type="compositionally biased region" description="Basic and acidic residues" evidence="8">
    <location>
        <begin position="1163"/>
        <end position="1176"/>
    </location>
</feature>
<feature type="region of interest" description="Disordered" evidence="8">
    <location>
        <begin position="1145"/>
        <end position="1187"/>
    </location>
</feature>
<feature type="region of interest" description="Disordered" evidence="8">
    <location>
        <begin position="1"/>
        <end position="22"/>
    </location>
</feature>
<evidence type="ECO:0000256" key="8">
    <source>
        <dbReference type="SAM" id="MobiDB-lite"/>
    </source>
</evidence>
<evidence type="ECO:0000256" key="2">
    <source>
        <dbReference type="ARBA" id="ARBA00009889"/>
    </source>
</evidence>
<keyword evidence="12" id="KW-1185">Reference proteome</keyword>
<feature type="region of interest" description="Disordered" evidence="8">
    <location>
        <begin position="753"/>
        <end position="800"/>
    </location>
</feature>
<reference evidence="11" key="1">
    <citation type="submission" date="2022-05" db="EMBL/GenBank/DDBJ databases">
        <title>The Musa troglodytarum L. genome provides insights into the mechanism of non-climacteric behaviour and enrichment of carotenoids.</title>
        <authorList>
            <person name="Wang J."/>
        </authorList>
    </citation>
    <scope>NUCLEOTIDE SEQUENCE</scope>
    <source>
        <tissue evidence="11">Leaf</tissue>
    </source>
</reference>
<feature type="region of interest" description="Disordered" evidence="8">
    <location>
        <begin position="1223"/>
        <end position="1253"/>
    </location>
</feature>
<dbReference type="SUPFAM" id="SSF52540">
    <property type="entry name" value="P-loop containing nucleoside triphosphate hydrolases"/>
    <property type="match status" value="1"/>
</dbReference>
<evidence type="ECO:0000256" key="4">
    <source>
        <dbReference type="ARBA" id="ARBA00022801"/>
    </source>
</evidence>